<comment type="caution">
    <text evidence="1">The sequence shown here is derived from an EMBL/GenBank/DDBJ whole genome shotgun (WGS) entry which is preliminary data.</text>
</comment>
<reference evidence="1" key="1">
    <citation type="journal article" date="2015" name="Nature">
        <title>Complex archaea that bridge the gap between prokaryotes and eukaryotes.</title>
        <authorList>
            <person name="Spang A."/>
            <person name="Saw J.H."/>
            <person name="Jorgensen S.L."/>
            <person name="Zaremba-Niedzwiedzka K."/>
            <person name="Martijn J."/>
            <person name="Lind A.E."/>
            <person name="van Eijk R."/>
            <person name="Schleper C."/>
            <person name="Guy L."/>
            <person name="Ettema T.J."/>
        </authorList>
    </citation>
    <scope>NUCLEOTIDE SEQUENCE</scope>
</reference>
<organism evidence="1">
    <name type="scientific">marine sediment metagenome</name>
    <dbReference type="NCBI Taxonomy" id="412755"/>
    <lineage>
        <taxon>unclassified sequences</taxon>
        <taxon>metagenomes</taxon>
        <taxon>ecological metagenomes</taxon>
    </lineage>
</organism>
<dbReference type="EMBL" id="LAZR01009944">
    <property type="protein sequence ID" value="KKM69706.1"/>
    <property type="molecule type" value="Genomic_DNA"/>
</dbReference>
<protein>
    <submittedName>
        <fullName evidence="1">Uncharacterized protein</fullName>
    </submittedName>
</protein>
<accession>A0A0F9K4W1</accession>
<gene>
    <name evidence="1" type="ORF">LCGC14_1447970</name>
</gene>
<proteinExistence type="predicted"/>
<dbReference type="AlphaFoldDB" id="A0A0F9K4W1"/>
<name>A0A0F9K4W1_9ZZZZ</name>
<sequence>MVKHKLERKVVWTPGRLIYTTPCGWWFWDAGRCSLRWAGVICKNCLRKRTGELGRRELV</sequence>
<evidence type="ECO:0000313" key="1">
    <source>
        <dbReference type="EMBL" id="KKM69706.1"/>
    </source>
</evidence>